<protein>
    <submittedName>
        <fullName evidence="1">Uncharacterized protein</fullName>
    </submittedName>
</protein>
<keyword evidence="2" id="KW-1185">Reference proteome</keyword>
<name>A0ACB9B9J8_ARCLA</name>
<evidence type="ECO:0000313" key="1">
    <source>
        <dbReference type="EMBL" id="KAI3719059.1"/>
    </source>
</evidence>
<dbReference type="Proteomes" id="UP001055879">
    <property type="component" value="Linkage Group LG06"/>
</dbReference>
<comment type="caution">
    <text evidence="1">The sequence shown here is derived from an EMBL/GenBank/DDBJ whole genome shotgun (WGS) entry which is preliminary data.</text>
</comment>
<organism evidence="1 2">
    <name type="scientific">Arctium lappa</name>
    <name type="common">Greater burdock</name>
    <name type="synonym">Lappa major</name>
    <dbReference type="NCBI Taxonomy" id="4217"/>
    <lineage>
        <taxon>Eukaryota</taxon>
        <taxon>Viridiplantae</taxon>
        <taxon>Streptophyta</taxon>
        <taxon>Embryophyta</taxon>
        <taxon>Tracheophyta</taxon>
        <taxon>Spermatophyta</taxon>
        <taxon>Magnoliopsida</taxon>
        <taxon>eudicotyledons</taxon>
        <taxon>Gunneridae</taxon>
        <taxon>Pentapetalae</taxon>
        <taxon>asterids</taxon>
        <taxon>campanulids</taxon>
        <taxon>Asterales</taxon>
        <taxon>Asteraceae</taxon>
        <taxon>Carduoideae</taxon>
        <taxon>Cardueae</taxon>
        <taxon>Arctiinae</taxon>
        <taxon>Arctium</taxon>
    </lineage>
</organism>
<dbReference type="EMBL" id="CM042052">
    <property type="protein sequence ID" value="KAI3719059.1"/>
    <property type="molecule type" value="Genomic_DNA"/>
</dbReference>
<accession>A0ACB9B9J8</accession>
<reference evidence="1 2" key="2">
    <citation type="journal article" date="2022" name="Mol. Ecol. Resour.">
        <title>The genomes of chicory, endive, great burdock and yacon provide insights into Asteraceae paleo-polyploidization history and plant inulin production.</title>
        <authorList>
            <person name="Fan W."/>
            <person name="Wang S."/>
            <person name="Wang H."/>
            <person name="Wang A."/>
            <person name="Jiang F."/>
            <person name="Liu H."/>
            <person name="Zhao H."/>
            <person name="Xu D."/>
            <person name="Zhang Y."/>
        </authorList>
    </citation>
    <scope>NUCLEOTIDE SEQUENCE [LARGE SCALE GENOMIC DNA]</scope>
    <source>
        <strain evidence="2">cv. Niubang</strain>
    </source>
</reference>
<sequence length="244" mass="27287">MDFYTWNQRFSKLGSNRDDGNSNGFSGDCGNADGVFTKSSQSLVLNEQKGELVKADGKVNGKKKSDEKVMAALKSHSDAERRRRERINAHLHTFRGLVPCTDKTDKATLLAEVIRQVKQLKTNATEASLGLLIPEDVDELIIEKVNEGSTFRASICCKHRSDLLTDLRRALAALKVNIERAELSTLGDHMKIVFYFIRTTTSTKDEDLVSSVHEALTSVIEKASPSPEYSPRTTLPNKRRRYSL</sequence>
<evidence type="ECO:0000313" key="2">
    <source>
        <dbReference type="Proteomes" id="UP001055879"/>
    </source>
</evidence>
<proteinExistence type="predicted"/>
<gene>
    <name evidence="1" type="ORF">L6452_19949</name>
</gene>
<reference evidence="2" key="1">
    <citation type="journal article" date="2022" name="Mol. Ecol. Resour.">
        <title>The genomes of chicory, endive, great burdock and yacon provide insights into Asteraceae palaeo-polyploidization history and plant inulin production.</title>
        <authorList>
            <person name="Fan W."/>
            <person name="Wang S."/>
            <person name="Wang H."/>
            <person name="Wang A."/>
            <person name="Jiang F."/>
            <person name="Liu H."/>
            <person name="Zhao H."/>
            <person name="Xu D."/>
            <person name="Zhang Y."/>
        </authorList>
    </citation>
    <scope>NUCLEOTIDE SEQUENCE [LARGE SCALE GENOMIC DNA]</scope>
    <source>
        <strain evidence="2">cv. Niubang</strain>
    </source>
</reference>